<evidence type="ECO:0000313" key="1">
    <source>
        <dbReference type="EMBL" id="GME87122.1"/>
    </source>
</evidence>
<organism evidence="1 2">
    <name type="scientific">Candida boidinii</name>
    <name type="common">Yeast</name>
    <dbReference type="NCBI Taxonomy" id="5477"/>
    <lineage>
        <taxon>Eukaryota</taxon>
        <taxon>Fungi</taxon>
        <taxon>Dikarya</taxon>
        <taxon>Ascomycota</taxon>
        <taxon>Saccharomycotina</taxon>
        <taxon>Pichiomycetes</taxon>
        <taxon>Pichiales</taxon>
        <taxon>Pichiaceae</taxon>
        <taxon>Ogataea</taxon>
        <taxon>Ogataea/Candida clade</taxon>
    </lineage>
</organism>
<sequence>MSVVAVTGASRGLGRAIANIVLTCEKDSKVVAIARSADKLKELEGEFGSERVAIVTGDICDSDVAKNVVSTAVQKFGKLDSIVFNAGVLDPIKPLEFADIPAWKNLFDVNFFSIVGLLSEAIPELRKSKGNAIFVSSSASVFPYDAWAAYGCSKAALNRLALSLADEEKEIGALAVDPGVVKTGMQVNIRENLGQHMKEEALQQFKDLHENDQLLPPEVPGSVYAKLALYGVPSDLSGQYIVHDDIKLKKFFL</sequence>
<gene>
    <name evidence="1" type="ORF">Cboi01_000019600</name>
</gene>
<dbReference type="Proteomes" id="UP001165101">
    <property type="component" value="Unassembled WGS sequence"/>
</dbReference>
<comment type="caution">
    <text evidence="1">The sequence shown here is derived from an EMBL/GenBank/DDBJ whole genome shotgun (WGS) entry which is preliminary data.</text>
</comment>
<proteinExistence type="predicted"/>
<accession>A0ACB5TGA6</accession>
<keyword evidence="2" id="KW-1185">Reference proteome</keyword>
<reference evidence="1" key="1">
    <citation type="submission" date="2023-04" db="EMBL/GenBank/DDBJ databases">
        <title>Candida boidinii NBRC 1967.</title>
        <authorList>
            <person name="Ichikawa N."/>
            <person name="Sato H."/>
            <person name="Tonouchi N."/>
        </authorList>
    </citation>
    <scope>NUCLEOTIDE SEQUENCE</scope>
    <source>
        <strain evidence="1">NBRC 1967</strain>
    </source>
</reference>
<evidence type="ECO:0000313" key="2">
    <source>
        <dbReference type="Proteomes" id="UP001165101"/>
    </source>
</evidence>
<name>A0ACB5TGA6_CANBO</name>
<protein>
    <submittedName>
        <fullName evidence="1">Unnamed protein product</fullName>
    </submittedName>
</protein>
<dbReference type="EMBL" id="BSXV01000045">
    <property type="protein sequence ID" value="GME87122.1"/>
    <property type="molecule type" value="Genomic_DNA"/>
</dbReference>